<reference evidence="2" key="1">
    <citation type="submission" date="2013-10" db="EMBL/GenBank/DDBJ databases">
        <title>Genome sequencing of Onchocerca volvulus.</title>
        <authorList>
            <person name="Cotton J."/>
            <person name="Tsai J."/>
            <person name="Stanley E."/>
            <person name="Tracey A."/>
            <person name="Holroyd N."/>
            <person name="Lustigman S."/>
            <person name="Berriman M."/>
        </authorList>
    </citation>
    <scope>NUCLEOTIDE SEQUENCE</scope>
</reference>
<keyword evidence="2" id="KW-1185">Reference proteome</keyword>
<evidence type="ECO:0000313" key="1">
    <source>
        <dbReference type="EnsemblMetazoa" id="OVOC11681.1"/>
    </source>
</evidence>
<protein>
    <submittedName>
        <fullName evidence="1">Uncharacterized protein</fullName>
    </submittedName>
</protein>
<evidence type="ECO:0000313" key="2">
    <source>
        <dbReference type="Proteomes" id="UP000024404"/>
    </source>
</evidence>
<dbReference type="InterPro" id="IPR036612">
    <property type="entry name" value="KH_dom_type_1_sf"/>
</dbReference>
<dbReference type="EMBL" id="CMVM020000002">
    <property type="status" value="NOT_ANNOTATED_CDS"/>
    <property type="molecule type" value="Genomic_DNA"/>
</dbReference>
<organism evidence="1 2">
    <name type="scientific">Onchocerca volvulus</name>
    <dbReference type="NCBI Taxonomy" id="6282"/>
    <lineage>
        <taxon>Eukaryota</taxon>
        <taxon>Metazoa</taxon>
        <taxon>Ecdysozoa</taxon>
        <taxon>Nematoda</taxon>
        <taxon>Chromadorea</taxon>
        <taxon>Rhabditida</taxon>
        <taxon>Spirurina</taxon>
        <taxon>Spiruromorpha</taxon>
        <taxon>Filarioidea</taxon>
        <taxon>Onchocercidae</taxon>
        <taxon>Onchocerca</taxon>
    </lineage>
</organism>
<sequence length="149" mass="17067">MNLSDVHSSSIKRLIMPRICYQDEQQQHEIKPFVPIIVSFRIPTMMVDTLVGEEDQRALLIAYETETDLTLPRRFQSPIFTINGTASNIRRALRIIEKIINEDCCDPCSSAYAFIADPNMDQSGTDYILCNGTIDEAKYKPKEKKCFNN</sequence>
<dbReference type="EnsemblMetazoa" id="OVOC11681.1">
    <property type="protein sequence ID" value="OVOC11681.1"/>
    <property type="gene ID" value="WBGene00248490"/>
</dbReference>
<name>A0A044RCN8_ONCVO</name>
<dbReference type="SUPFAM" id="SSF54791">
    <property type="entry name" value="Eukaryotic type KH-domain (KH-domain type I)"/>
    <property type="match status" value="1"/>
</dbReference>
<dbReference type="Proteomes" id="UP000024404">
    <property type="component" value="Unassembled WGS sequence"/>
</dbReference>
<dbReference type="AlphaFoldDB" id="A0A044RCN8"/>
<dbReference type="GO" id="GO:0003723">
    <property type="term" value="F:RNA binding"/>
    <property type="evidence" value="ECO:0007669"/>
    <property type="project" value="InterPro"/>
</dbReference>
<dbReference type="OMA" id="INGYEHN"/>
<reference evidence="1" key="2">
    <citation type="submission" date="2022-06" db="UniProtKB">
        <authorList>
            <consortium name="EnsemblMetazoa"/>
        </authorList>
    </citation>
    <scope>IDENTIFICATION</scope>
</reference>
<accession>A0A044RCN8</accession>
<dbReference type="EnsemblMetazoa" id="OVOC11680.1">
    <property type="protein sequence ID" value="OVOC11680.1"/>
    <property type="gene ID" value="WBGene00248489"/>
</dbReference>
<proteinExistence type="predicted"/>